<evidence type="ECO:0000313" key="2">
    <source>
        <dbReference type="Proteomes" id="UP000231553"/>
    </source>
</evidence>
<dbReference type="Proteomes" id="UP000231553">
    <property type="component" value="Unassembled WGS sequence"/>
</dbReference>
<reference evidence="1 2" key="1">
    <citation type="journal article" date="2018" name="Int. J. Syst. Evol. Microbiol.">
        <title>Pseudooceanicola lipolyticus sp. nov., a marine alphaproteobacterium, reclassification of Oceanicola flagellatus as Pseudooceanicola flagellatus comb. nov. and emended description of the genus Pseudooceanicola.</title>
        <authorList>
            <person name="Huang M.-M."/>
            <person name="Guo L.-L."/>
            <person name="Wu Y.-H."/>
            <person name="Lai Q.-L."/>
            <person name="Shao Z.-Z."/>
            <person name="Wang C.-S."/>
            <person name="Wu M."/>
            <person name="Xu X.-W."/>
        </authorList>
    </citation>
    <scope>NUCLEOTIDE SEQUENCE [LARGE SCALE GENOMIC DNA]</scope>
    <source>
        <strain evidence="1 2">157</strain>
    </source>
</reference>
<protein>
    <submittedName>
        <fullName evidence="1">Uncharacterized protein</fullName>
    </submittedName>
</protein>
<keyword evidence="2" id="KW-1185">Reference proteome</keyword>
<sequence length="144" mass="15516">MVAPGPRAGAQTPSFALLTPEEQMQYESIGSGAVRSIAIQSNAGPQIQIAAPQGFTLRSPVDFDIRVSPRDGVAVDMSTLRIDYRLGPAWVNVTNRIMRHAAIAGARLRARGAELPQGDHALRVSIRDAQQRVTQATVRFTVAN</sequence>
<evidence type="ECO:0000313" key="1">
    <source>
        <dbReference type="EMBL" id="PJE35207.1"/>
    </source>
</evidence>
<dbReference type="AlphaFoldDB" id="A0A2M8IXF0"/>
<gene>
    <name evidence="1" type="ORF">CVM52_18315</name>
</gene>
<accession>A0A2M8IXF0</accession>
<organism evidence="1 2">
    <name type="scientific">Pseudooceanicola lipolyticus</name>
    <dbReference type="NCBI Taxonomy" id="2029104"/>
    <lineage>
        <taxon>Bacteria</taxon>
        <taxon>Pseudomonadati</taxon>
        <taxon>Pseudomonadota</taxon>
        <taxon>Alphaproteobacteria</taxon>
        <taxon>Rhodobacterales</taxon>
        <taxon>Paracoccaceae</taxon>
        <taxon>Pseudooceanicola</taxon>
    </lineage>
</organism>
<dbReference type="EMBL" id="PGTB01000107">
    <property type="protein sequence ID" value="PJE35207.1"/>
    <property type="molecule type" value="Genomic_DNA"/>
</dbReference>
<proteinExistence type="predicted"/>
<name>A0A2M8IXF0_9RHOB</name>
<comment type="caution">
    <text evidence="1">The sequence shown here is derived from an EMBL/GenBank/DDBJ whole genome shotgun (WGS) entry which is preliminary data.</text>
</comment>